<name>A0A2W1B8N0_HELAM</name>
<dbReference type="Proteomes" id="UP000249218">
    <property type="component" value="Unassembled WGS sequence"/>
</dbReference>
<dbReference type="PANTHER" id="PTHR34239:SF2">
    <property type="entry name" value="TRANSPOSABLE ELEMENT P TRANSPOSASE_THAP9 CONSERVED DOMAIN-CONTAINING PROTEIN"/>
    <property type="match status" value="1"/>
</dbReference>
<protein>
    <submittedName>
        <fullName evidence="2">Uncharacterized protein</fullName>
    </submittedName>
</protein>
<dbReference type="PANTHER" id="PTHR34239">
    <property type="entry name" value="APPLE DOMAIN-CONTAINING PROTEIN"/>
    <property type="match status" value="1"/>
</dbReference>
<proteinExistence type="predicted"/>
<feature type="compositionally biased region" description="Pro residues" evidence="1">
    <location>
        <begin position="362"/>
        <end position="371"/>
    </location>
</feature>
<reference evidence="2 3" key="1">
    <citation type="journal article" date="2017" name="BMC Biol.">
        <title>Genomic innovations, transcriptional plasticity and gene loss underlying the evolution and divergence of two highly polyphagous and invasive Helicoverpa pest species.</title>
        <authorList>
            <person name="Pearce S.L."/>
            <person name="Clarke D.F."/>
            <person name="East P.D."/>
            <person name="Elfekih S."/>
            <person name="Gordon K.H."/>
            <person name="Jermiin L.S."/>
            <person name="McGaughran A."/>
            <person name="Oakeshott J.G."/>
            <person name="Papanikolaou A."/>
            <person name="Perera O.P."/>
            <person name="Rane R.V."/>
            <person name="Richards S."/>
            <person name="Tay W.T."/>
            <person name="Walsh T.K."/>
            <person name="Anderson A."/>
            <person name="Anderson C.J."/>
            <person name="Asgari S."/>
            <person name="Board P.G."/>
            <person name="Bretschneider A."/>
            <person name="Campbell P.M."/>
            <person name="Chertemps T."/>
            <person name="Christeller J.T."/>
            <person name="Coppin C.W."/>
            <person name="Downes S.J."/>
            <person name="Duan G."/>
            <person name="Farnsworth C.A."/>
            <person name="Good R.T."/>
            <person name="Han L.B."/>
            <person name="Han Y.C."/>
            <person name="Hatje K."/>
            <person name="Horne I."/>
            <person name="Huang Y.P."/>
            <person name="Hughes D.S."/>
            <person name="Jacquin-Joly E."/>
            <person name="James W."/>
            <person name="Jhangiani S."/>
            <person name="Kollmar M."/>
            <person name="Kuwar S.S."/>
            <person name="Li S."/>
            <person name="Liu N.Y."/>
            <person name="Maibeche M.T."/>
            <person name="Miller J.R."/>
            <person name="Montagne N."/>
            <person name="Perry T."/>
            <person name="Qu J."/>
            <person name="Song S.V."/>
            <person name="Sutton G.G."/>
            <person name="Vogel H."/>
            <person name="Walenz B.P."/>
            <person name="Xu W."/>
            <person name="Zhang H.J."/>
            <person name="Zou Z."/>
            <person name="Batterham P."/>
            <person name="Edwards O.R."/>
            <person name="Feyereisen R."/>
            <person name="Gibbs R.A."/>
            <person name="Heckel D.G."/>
            <person name="McGrath A."/>
            <person name="Robin C."/>
            <person name="Scherer S.E."/>
            <person name="Worley K.C."/>
            <person name="Wu Y.D."/>
        </authorList>
    </citation>
    <scope>NUCLEOTIDE SEQUENCE [LARGE SCALE GENOMIC DNA]</scope>
    <source>
        <strain evidence="2">Harm_GR_Male_#8</strain>
        <tissue evidence="2">Whole organism</tissue>
    </source>
</reference>
<dbReference type="AlphaFoldDB" id="A0A2W1B8N0"/>
<feature type="compositionally biased region" description="Basic residues" evidence="1">
    <location>
        <begin position="26"/>
        <end position="35"/>
    </location>
</feature>
<accession>A0A2W1B8N0</accession>
<dbReference type="OrthoDB" id="7701249at2759"/>
<dbReference type="EMBL" id="KZ150549">
    <property type="protein sequence ID" value="PZC70554.1"/>
    <property type="molecule type" value="Genomic_DNA"/>
</dbReference>
<feature type="region of interest" description="Disordered" evidence="1">
    <location>
        <begin position="26"/>
        <end position="62"/>
    </location>
</feature>
<feature type="region of interest" description="Disordered" evidence="1">
    <location>
        <begin position="304"/>
        <end position="385"/>
    </location>
</feature>
<evidence type="ECO:0000313" key="2">
    <source>
        <dbReference type="EMBL" id="PZC70554.1"/>
    </source>
</evidence>
<evidence type="ECO:0000313" key="3">
    <source>
        <dbReference type="Proteomes" id="UP000249218"/>
    </source>
</evidence>
<gene>
    <name evidence="2" type="primary">HaOG215644</name>
    <name evidence="2" type="ORF">B5X24_HaOG215644</name>
</gene>
<evidence type="ECO:0000256" key="1">
    <source>
        <dbReference type="SAM" id="MobiDB-lite"/>
    </source>
</evidence>
<organism evidence="2 3">
    <name type="scientific">Helicoverpa armigera</name>
    <name type="common">Cotton bollworm</name>
    <name type="synonym">Heliothis armigera</name>
    <dbReference type="NCBI Taxonomy" id="29058"/>
    <lineage>
        <taxon>Eukaryota</taxon>
        <taxon>Metazoa</taxon>
        <taxon>Ecdysozoa</taxon>
        <taxon>Arthropoda</taxon>
        <taxon>Hexapoda</taxon>
        <taxon>Insecta</taxon>
        <taxon>Pterygota</taxon>
        <taxon>Neoptera</taxon>
        <taxon>Endopterygota</taxon>
        <taxon>Lepidoptera</taxon>
        <taxon>Glossata</taxon>
        <taxon>Ditrysia</taxon>
        <taxon>Noctuoidea</taxon>
        <taxon>Noctuidae</taxon>
        <taxon>Heliothinae</taxon>
        <taxon>Helicoverpa</taxon>
    </lineage>
</organism>
<feature type="compositionally biased region" description="Polar residues" evidence="1">
    <location>
        <begin position="317"/>
        <end position="327"/>
    </location>
</feature>
<keyword evidence="3" id="KW-1185">Reference proteome</keyword>
<sequence length="385" mass="42779">MPKKRYSDEDIESYVDRKMRKIERKLRKRRAHRLRSSSQDSLKILDEPHRTHPGEERSSSLTLTHQPNEAAQNIDHHVVDDAPLNDVVNISEQPPDLSASIVPDTAAAAAQVADNDTVEDSLPDDILEILGEAPKNDKKFGPPLNSNLAIRWEHTATNGLSKEARKQILDKHSIPQNCKNIDAPALNQEVKAALSEVLSKKDKAIENKQKQIALIIACVGDALSQILSTDSTNISLIKSLTDAGKLACDLQHTESMIRRSFVCSSIKKEIKDHLYEAKIDSHLFGSQLGDLLKAAKAINKTGAEMKTVAPTPGPSRRLTNQTQNLNSRRPLPPMSRQTGVAARRSTAPAPTRPEYPRQQRRAPPPPRPQPSAPYRRSQTHAPHRR</sequence>
<feature type="compositionally biased region" description="Basic and acidic residues" evidence="1">
    <location>
        <begin position="43"/>
        <end position="58"/>
    </location>
</feature>